<dbReference type="PANTHER" id="PTHR11533:SF174">
    <property type="entry name" value="PUROMYCIN-SENSITIVE AMINOPEPTIDASE-RELATED"/>
    <property type="match status" value="1"/>
</dbReference>
<organism evidence="3 4">
    <name type="scientific">Elysia marginata</name>
    <dbReference type="NCBI Taxonomy" id="1093978"/>
    <lineage>
        <taxon>Eukaryota</taxon>
        <taxon>Metazoa</taxon>
        <taxon>Spiralia</taxon>
        <taxon>Lophotrochozoa</taxon>
        <taxon>Mollusca</taxon>
        <taxon>Gastropoda</taxon>
        <taxon>Heterobranchia</taxon>
        <taxon>Euthyneura</taxon>
        <taxon>Panpulmonata</taxon>
        <taxon>Sacoglossa</taxon>
        <taxon>Placobranchoidea</taxon>
        <taxon>Plakobranchidae</taxon>
        <taxon>Elysia</taxon>
    </lineage>
</organism>
<dbReference type="GO" id="GO:0070006">
    <property type="term" value="F:metalloaminopeptidase activity"/>
    <property type="evidence" value="ECO:0007669"/>
    <property type="project" value="TreeGrafter"/>
</dbReference>
<dbReference type="SUPFAM" id="SSF55486">
    <property type="entry name" value="Metalloproteases ('zincins'), catalytic domain"/>
    <property type="match status" value="1"/>
</dbReference>
<keyword evidence="4" id="KW-1185">Reference proteome</keyword>
<dbReference type="Proteomes" id="UP000762676">
    <property type="component" value="Unassembled WGS sequence"/>
</dbReference>
<dbReference type="GO" id="GO:0042277">
    <property type="term" value="F:peptide binding"/>
    <property type="evidence" value="ECO:0007669"/>
    <property type="project" value="TreeGrafter"/>
</dbReference>
<sequence length="546" mass="63510">MSLPMMIKILTLFIIPIFVISCAQRSRDKAPLGVLSYDVLKYDLALDVDIEKKNISGHNVIKFLPLVPVNAIRIDLNRAYSIDSILYDEKSLNFRRKEDHAIVLFEKPLHKKKKEELTVFYSGGFVEAENPPWGKGGFVVSEDSSGNPWIATTSQGSGAGCWWPAKFGKDDEPDEGMDIAITVPSSLVAVSNGHSEGRNILNNNKTQWKWRVQYPINSDCVTLNIADYTHFGGEEEGVEVDYYILKENEDKAKKHFKEQVPKFFRAFEHYFGSYPFAKDGYKIVETPFLGMEHQSAIAYGNGYKNGYMGKDLTNSGMGLDFDFIIVHESAHEWFGNSITAKTLNDFWIQEGFTTYSESLYLRYFYGEEQSIKYINSFKNMVKNKQPIVQKREKNLLNNYDNDVYFKTALMLNTIRSVIDNDEIWWKALKDFTETYKYRIVNKNTVVNFFDSRCRIDLRPIFDQYLMFPTIPTLQLKGIKHDKVMYRWRGVIPRFEMPFEYTYEGGKNSIRRVATTKWNVIKNLSLEDINIDESRFYMNVEKKFHRE</sequence>
<dbReference type="GO" id="GO:0005737">
    <property type="term" value="C:cytoplasm"/>
    <property type="evidence" value="ECO:0007669"/>
    <property type="project" value="TreeGrafter"/>
</dbReference>
<dbReference type="InterPro" id="IPR027268">
    <property type="entry name" value="Peptidase_M4/M1_CTD_sf"/>
</dbReference>
<comment type="caution">
    <text evidence="3">The sequence shown here is derived from an EMBL/GenBank/DDBJ whole genome shotgun (WGS) entry which is preliminary data.</text>
</comment>
<feature type="signal peptide" evidence="1">
    <location>
        <begin position="1"/>
        <end position="21"/>
    </location>
</feature>
<name>A0AAV4G5K7_9GAST</name>
<evidence type="ECO:0000313" key="4">
    <source>
        <dbReference type="Proteomes" id="UP000762676"/>
    </source>
</evidence>
<accession>A0AAV4G5K7</accession>
<dbReference type="AlphaFoldDB" id="A0AAV4G5K7"/>
<proteinExistence type="predicted"/>
<dbReference type="SUPFAM" id="SSF63737">
    <property type="entry name" value="Leukotriene A4 hydrolase N-terminal domain"/>
    <property type="match status" value="1"/>
</dbReference>
<protein>
    <submittedName>
        <fullName evidence="3">Peptidase M1</fullName>
    </submittedName>
</protein>
<reference evidence="3 4" key="1">
    <citation type="journal article" date="2021" name="Elife">
        <title>Chloroplast acquisition without the gene transfer in kleptoplastic sea slugs, Plakobranchus ocellatus.</title>
        <authorList>
            <person name="Maeda T."/>
            <person name="Takahashi S."/>
            <person name="Yoshida T."/>
            <person name="Shimamura S."/>
            <person name="Takaki Y."/>
            <person name="Nagai Y."/>
            <person name="Toyoda A."/>
            <person name="Suzuki Y."/>
            <person name="Arimoto A."/>
            <person name="Ishii H."/>
            <person name="Satoh N."/>
            <person name="Nishiyama T."/>
            <person name="Hasebe M."/>
            <person name="Maruyama T."/>
            <person name="Minagawa J."/>
            <person name="Obokata J."/>
            <person name="Shigenobu S."/>
        </authorList>
    </citation>
    <scope>NUCLEOTIDE SEQUENCE [LARGE SCALE GENOMIC DNA]</scope>
</reference>
<keyword evidence="1" id="KW-0732">Signal</keyword>
<dbReference type="EMBL" id="BMAT01004790">
    <property type="protein sequence ID" value="GFR80777.1"/>
    <property type="molecule type" value="Genomic_DNA"/>
</dbReference>
<dbReference type="Gene3D" id="2.60.40.1730">
    <property type="entry name" value="tricorn interacting facor f3 domain"/>
    <property type="match status" value="1"/>
</dbReference>
<dbReference type="GO" id="GO:0043171">
    <property type="term" value="P:peptide catabolic process"/>
    <property type="evidence" value="ECO:0007669"/>
    <property type="project" value="TreeGrafter"/>
</dbReference>
<feature type="chain" id="PRO_5043371642" evidence="1">
    <location>
        <begin position="22"/>
        <end position="546"/>
    </location>
</feature>
<dbReference type="PANTHER" id="PTHR11533">
    <property type="entry name" value="PROTEASE M1 ZINC METALLOPROTEASE"/>
    <property type="match status" value="1"/>
</dbReference>
<dbReference type="GO" id="GO:0016020">
    <property type="term" value="C:membrane"/>
    <property type="evidence" value="ECO:0007669"/>
    <property type="project" value="TreeGrafter"/>
</dbReference>
<dbReference type="CDD" id="cd09603">
    <property type="entry name" value="M1_APN_like"/>
    <property type="match status" value="1"/>
</dbReference>
<feature type="domain" description="Peptidase M1 membrane alanine aminopeptidase" evidence="2">
    <location>
        <begin position="260"/>
        <end position="464"/>
    </location>
</feature>
<dbReference type="GO" id="GO:0008270">
    <property type="term" value="F:zinc ion binding"/>
    <property type="evidence" value="ECO:0007669"/>
    <property type="project" value="InterPro"/>
</dbReference>
<evidence type="ECO:0000259" key="2">
    <source>
        <dbReference type="Pfam" id="PF01433"/>
    </source>
</evidence>
<gene>
    <name evidence="3" type="ORF">ElyMa_002324800</name>
</gene>
<dbReference type="InterPro" id="IPR014782">
    <property type="entry name" value="Peptidase_M1_dom"/>
</dbReference>
<dbReference type="Gene3D" id="1.10.390.10">
    <property type="entry name" value="Neutral Protease Domain 2"/>
    <property type="match status" value="1"/>
</dbReference>
<evidence type="ECO:0000313" key="3">
    <source>
        <dbReference type="EMBL" id="GFR80777.1"/>
    </source>
</evidence>
<dbReference type="Pfam" id="PF01433">
    <property type="entry name" value="Peptidase_M1"/>
    <property type="match status" value="1"/>
</dbReference>
<dbReference type="InterPro" id="IPR042097">
    <property type="entry name" value="Aminopeptidase_N-like_N_sf"/>
</dbReference>
<dbReference type="GO" id="GO:0005615">
    <property type="term" value="C:extracellular space"/>
    <property type="evidence" value="ECO:0007669"/>
    <property type="project" value="TreeGrafter"/>
</dbReference>
<evidence type="ECO:0000256" key="1">
    <source>
        <dbReference type="SAM" id="SignalP"/>
    </source>
</evidence>
<dbReference type="InterPro" id="IPR050344">
    <property type="entry name" value="Peptidase_M1_aminopeptidases"/>
</dbReference>